<dbReference type="Proteomes" id="UP000183063">
    <property type="component" value="Unassembled WGS sequence"/>
</dbReference>
<accession>A0A1H8H1Z5</accession>
<dbReference type="AlphaFoldDB" id="A0A1H8H1Z5"/>
<sequence length="257" mass="27932">MESLSQTREPLFKPLRLPCGLTLNNRIAKSAMSDSLGDGTGHPTAAQIRLYQRWAEGGLAVSIIGEVQLTSGYAENPGNLVLNEASDLERFRKLAQHGSENGTGLWLQLGHAGALAYAPTSNPKGPTAFNLQGLRCAEITSEEIRQLPSQFATTARLAQKAGFGGVQIHAAHGFLLSQFLSPLFNKRTDGYGGAIANRMRLLLEAIGSKVRLRQVWTRTLLPRTRKASPCCDDQASYADRRLQDACTGRRRGGKRCS</sequence>
<evidence type="ECO:0000256" key="2">
    <source>
        <dbReference type="ARBA" id="ARBA00023002"/>
    </source>
</evidence>
<evidence type="ECO:0000313" key="7">
    <source>
        <dbReference type="Proteomes" id="UP000198939"/>
    </source>
</evidence>
<dbReference type="Pfam" id="PF00724">
    <property type="entry name" value="Oxidored_FMN"/>
    <property type="match status" value="1"/>
</dbReference>
<dbReference type="GO" id="GO:0003959">
    <property type="term" value="F:NADPH dehydrogenase activity"/>
    <property type="evidence" value="ECO:0007669"/>
    <property type="project" value="UniProtKB-EC"/>
</dbReference>
<keyword evidence="1" id="KW-0285">Flavoprotein</keyword>
<evidence type="ECO:0000313" key="4">
    <source>
        <dbReference type="EMBL" id="SEH63559.1"/>
    </source>
</evidence>
<proteinExistence type="predicted"/>
<dbReference type="PANTHER" id="PTHR43656:SF2">
    <property type="entry name" value="BINDING OXIDOREDUCTASE, PUTATIVE (AFU_ORTHOLOGUE AFUA_2G08260)-RELATED"/>
    <property type="match status" value="1"/>
</dbReference>
<dbReference type="STRING" id="501024.RTCCBAU85039_1511"/>
<reference evidence="4" key="3">
    <citation type="submission" date="2016-10" db="EMBL/GenBank/DDBJ databases">
        <authorList>
            <person name="de Groot N.N."/>
        </authorList>
    </citation>
    <scope>NUCLEOTIDE SEQUENCE [LARGE SCALE GENOMIC DNA]</scope>
    <source>
        <strain evidence="4">CCBAU85039</strain>
    </source>
</reference>
<dbReference type="InterPro" id="IPR001155">
    <property type="entry name" value="OxRdtase_FMN_N"/>
</dbReference>
<dbReference type="SUPFAM" id="SSF51395">
    <property type="entry name" value="FMN-linked oxidoreductases"/>
    <property type="match status" value="1"/>
</dbReference>
<dbReference type="EC" id="1.6.99.1" evidence="4"/>
<dbReference type="PANTHER" id="PTHR43656">
    <property type="entry name" value="BINDING OXIDOREDUCTASE, PUTATIVE (AFU_ORTHOLOGUE AFUA_2G08260)-RELATED"/>
    <property type="match status" value="1"/>
</dbReference>
<reference evidence="6" key="2">
    <citation type="submission" date="2016-10" db="EMBL/GenBank/DDBJ databases">
        <authorList>
            <person name="Wibberg D."/>
        </authorList>
    </citation>
    <scope>NUCLEOTIDE SEQUENCE [LARGE SCALE GENOMIC DNA]</scope>
</reference>
<dbReference type="InterPro" id="IPR051799">
    <property type="entry name" value="NADH_flavin_oxidoreductase"/>
</dbReference>
<keyword evidence="2 4" id="KW-0560">Oxidoreductase</keyword>
<evidence type="ECO:0000259" key="3">
    <source>
        <dbReference type="Pfam" id="PF00724"/>
    </source>
</evidence>
<dbReference type="Gene3D" id="3.20.20.70">
    <property type="entry name" value="Aldolase class I"/>
    <property type="match status" value="1"/>
</dbReference>
<evidence type="ECO:0000313" key="5">
    <source>
        <dbReference type="EMBL" id="SEN49737.1"/>
    </source>
</evidence>
<dbReference type="EMBL" id="FOCV01000005">
    <property type="protein sequence ID" value="SEN49737.1"/>
    <property type="molecule type" value="Genomic_DNA"/>
</dbReference>
<reference evidence="5 7" key="1">
    <citation type="submission" date="2016-10" db="EMBL/GenBank/DDBJ databases">
        <authorList>
            <person name="Varghese N."/>
            <person name="Submissions S."/>
        </authorList>
    </citation>
    <scope>NUCLEOTIDE SEQUENCE [LARGE SCALE GENOMIC DNA]</scope>
    <source>
        <strain evidence="5 7">CGMCC 1.7071</strain>
    </source>
</reference>
<name>A0A1H8H1Z5_9HYPH</name>
<evidence type="ECO:0000313" key="6">
    <source>
        <dbReference type="Proteomes" id="UP000183063"/>
    </source>
</evidence>
<dbReference type="InterPro" id="IPR013785">
    <property type="entry name" value="Aldolase_TIM"/>
</dbReference>
<dbReference type="GO" id="GO:0010181">
    <property type="term" value="F:FMN binding"/>
    <property type="evidence" value="ECO:0007669"/>
    <property type="project" value="InterPro"/>
</dbReference>
<keyword evidence="7" id="KW-1185">Reference proteome</keyword>
<dbReference type="Proteomes" id="UP000198939">
    <property type="component" value="Unassembled WGS sequence"/>
</dbReference>
<protein>
    <submittedName>
        <fullName evidence="5">NADH:flavin oxidoreductase / NADH oxidase family protein</fullName>
    </submittedName>
    <submittedName>
        <fullName evidence="4">NADPH dehydrogenase</fullName>
        <ecNumber evidence="4">1.6.99.1</ecNumber>
    </submittedName>
</protein>
<feature type="domain" description="NADH:flavin oxidoreductase/NADH oxidase N-terminal" evidence="3">
    <location>
        <begin position="11"/>
        <end position="207"/>
    </location>
</feature>
<evidence type="ECO:0000256" key="1">
    <source>
        <dbReference type="ARBA" id="ARBA00022630"/>
    </source>
</evidence>
<dbReference type="EMBL" id="FNXB01000007">
    <property type="protein sequence ID" value="SEH63559.1"/>
    <property type="molecule type" value="Genomic_DNA"/>
</dbReference>
<organism evidence="4 6">
    <name type="scientific">Rhizobium tibeticum</name>
    <dbReference type="NCBI Taxonomy" id="501024"/>
    <lineage>
        <taxon>Bacteria</taxon>
        <taxon>Pseudomonadati</taxon>
        <taxon>Pseudomonadota</taxon>
        <taxon>Alphaproteobacteria</taxon>
        <taxon>Hyphomicrobiales</taxon>
        <taxon>Rhizobiaceae</taxon>
        <taxon>Rhizobium/Agrobacterium group</taxon>
        <taxon>Rhizobium</taxon>
    </lineage>
</organism>
<gene>
    <name evidence="4" type="primary">namA_1</name>
    <name evidence="4" type="ORF">RTCCBAU85039_1511</name>
    <name evidence="5" type="ORF">SAMN05216228_10053</name>
</gene>